<dbReference type="AlphaFoldDB" id="A0A2Z7AXI3"/>
<reference evidence="2 3" key="1">
    <citation type="journal article" date="2015" name="Proc. Natl. Acad. Sci. U.S.A.">
        <title>The resurrection genome of Boea hygrometrica: A blueprint for survival of dehydration.</title>
        <authorList>
            <person name="Xiao L."/>
            <person name="Yang G."/>
            <person name="Zhang L."/>
            <person name="Yang X."/>
            <person name="Zhao S."/>
            <person name="Ji Z."/>
            <person name="Zhou Q."/>
            <person name="Hu M."/>
            <person name="Wang Y."/>
            <person name="Chen M."/>
            <person name="Xu Y."/>
            <person name="Jin H."/>
            <person name="Xiao X."/>
            <person name="Hu G."/>
            <person name="Bao F."/>
            <person name="Hu Y."/>
            <person name="Wan P."/>
            <person name="Li L."/>
            <person name="Deng X."/>
            <person name="Kuang T."/>
            <person name="Xiang C."/>
            <person name="Zhu J.K."/>
            <person name="Oliver M.J."/>
            <person name="He Y."/>
        </authorList>
    </citation>
    <scope>NUCLEOTIDE SEQUENCE [LARGE SCALE GENOMIC DNA]</scope>
    <source>
        <strain evidence="3">cv. XS01</strain>
    </source>
</reference>
<sequence>MSVCLDDPRRRGRATTQIPTESEGQNEEIQRSVAKRRCLEETRFEMRKLLALCEPAWFEGLLWTDFGLSRPEGSAMSFWLLANADSDWSKSGSAGLHLPRCFFLYLFRRLELSWKKIAKEATLCSLLSFWQICFFVQDACFEDERQYHAPHLPTGFCKPL</sequence>
<keyword evidence="3" id="KW-1185">Reference proteome</keyword>
<organism evidence="2 3">
    <name type="scientific">Dorcoceras hygrometricum</name>
    <dbReference type="NCBI Taxonomy" id="472368"/>
    <lineage>
        <taxon>Eukaryota</taxon>
        <taxon>Viridiplantae</taxon>
        <taxon>Streptophyta</taxon>
        <taxon>Embryophyta</taxon>
        <taxon>Tracheophyta</taxon>
        <taxon>Spermatophyta</taxon>
        <taxon>Magnoliopsida</taxon>
        <taxon>eudicotyledons</taxon>
        <taxon>Gunneridae</taxon>
        <taxon>Pentapetalae</taxon>
        <taxon>asterids</taxon>
        <taxon>lamiids</taxon>
        <taxon>Lamiales</taxon>
        <taxon>Gesneriaceae</taxon>
        <taxon>Didymocarpoideae</taxon>
        <taxon>Trichosporeae</taxon>
        <taxon>Loxocarpinae</taxon>
        <taxon>Dorcoceras</taxon>
    </lineage>
</organism>
<evidence type="ECO:0000313" key="3">
    <source>
        <dbReference type="Proteomes" id="UP000250235"/>
    </source>
</evidence>
<feature type="compositionally biased region" description="Polar residues" evidence="1">
    <location>
        <begin position="14"/>
        <end position="23"/>
    </location>
</feature>
<dbReference type="Proteomes" id="UP000250235">
    <property type="component" value="Unassembled WGS sequence"/>
</dbReference>
<gene>
    <name evidence="2" type="ORF">F511_34944</name>
</gene>
<feature type="region of interest" description="Disordered" evidence="1">
    <location>
        <begin position="1"/>
        <end position="27"/>
    </location>
</feature>
<accession>A0A2Z7AXI3</accession>
<evidence type="ECO:0000256" key="1">
    <source>
        <dbReference type="SAM" id="MobiDB-lite"/>
    </source>
</evidence>
<protein>
    <submittedName>
        <fullName evidence="2">Protein LURP-one-related 8-like</fullName>
    </submittedName>
</protein>
<proteinExistence type="predicted"/>
<dbReference type="EMBL" id="KV011199">
    <property type="protein sequence ID" value="KZV26565.1"/>
    <property type="molecule type" value="Genomic_DNA"/>
</dbReference>
<evidence type="ECO:0000313" key="2">
    <source>
        <dbReference type="EMBL" id="KZV26565.1"/>
    </source>
</evidence>
<name>A0A2Z7AXI3_9LAMI</name>